<dbReference type="CDD" id="cd06916">
    <property type="entry name" value="NR_DBD_like"/>
    <property type="match status" value="1"/>
</dbReference>
<evidence type="ECO:0000256" key="1">
    <source>
        <dbReference type="ARBA" id="ARBA00022723"/>
    </source>
</evidence>
<feature type="compositionally biased region" description="Low complexity" evidence="9">
    <location>
        <begin position="146"/>
        <end position="159"/>
    </location>
</feature>
<evidence type="ECO:0000259" key="10">
    <source>
        <dbReference type="PROSITE" id="PS51030"/>
    </source>
</evidence>
<keyword evidence="5" id="KW-0238">DNA-binding</keyword>
<gene>
    <name evidence="11" type="ORF">OKIOD_LOCUS12509</name>
</gene>
<dbReference type="SMART" id="SM00399">
    <property type="entry name" value="ZnF_C4"/>
    <property type="match status" value="1"/>
</dbReference>
<dbReference type="Pfam" id="PF00105">
    <property type="entry name" value="zf-C4"/>
    <property type="match status" value="1"/>
</dbReference>
<evidence type="ECO:0000256" key="9">
    <source>
        <dbReference type="SAM" id="MobiDB-lite"/>
    </source>
</evidence>
<dbReference type="PANTHER" id="PTHR24082">
    <property type="entry name" value="NUCLEAR HORMONE RECEPTOR"/>
    <property type="match status" value="1"/>
</dbReference>
<evidence type="ECO:0000256" key="2">
    <source>
        <dbReference type="ARBA" id="ARBA00022771"/>
    </source>
</evidence>
<dbReference type="SUPFAM" id="SSF57716">
    <property type="entry name" value="Glucocorticoid receptor-like (DNA-binding domain)"/>
    <property type="match status" value="1"/>
</dbReference>
<keyword evidence="6" id="KW-0804">Transcription</keyword>
<feature type="compositionally biased region" description="Polar residues" evidence="9">
    <location>
        <begin position="188"/>
        <end position="222"/>
    </location>
</feature>
<evidence type="ECO:0000313" key="12">
    <source>
        <dbReference type="Proteomes" id="UP001158576"/>
    </source>
</evidence>
<keyword evidence="1" id="KW-0479">Metal-binding</keyword>
<evidence type="ECO:0000256" key="6">
    <source>
        <dbReference type="ARBA" id="ARBA00023163"/>
    </source>
</evidence>
<dbReference type="PRINTS" id="PR00047">
    <property type="entry name" value="STROIDFINGER"/>
</dbReference>
<evidence type="ECO:0000313" key="11">
    <source>
        <dbReference type="EMBL" id="CAG5108329.1"/>
    </source>
</evidence>
<evidence type="ECO:0000256" key="3">
    <source>
        <dbReference type="ARBA" id="ARBA00022833"/>
    </source>
</evidence>
<keyword evidence="2" id="KW-0863">Zinc-finger</keyword>
<name>A0ABN7SV44_OIKDI</name>
<dbReference type="PANTHER" id="PTHR24082:SF473">
    <property type="entry name" value="ECDYSONE-INDUCED PROTEIN 75B, ISOFORM B"/>
    <property type="match status" value="1"/>
</dbReference>
<dbReference type="Proteomes" id="UP001158576">
    <property type="component" value="Chromosome 1"/>
</dbReference>
<feature type="compositionally biased region" description="Low complexity" evidence="9">
    <location>
        <begin position="223"/>
        <end position="233"/>
    </location>
</feature>
<evidence type="ECO:0000256" key="7">
    <source>
        <dbReference type="ARBA" id="ARBA00023170"/>
    </source>
</evidence>
<dbReference type="PROSITE" id="PS51030">
    <property type="entry name" value="NUCLEAR_REC_DBD_2"/>
    <property type="match status" value="1"/>
</dbReference>
<keyword evidence="12" id="KW-1185">Reference proteome</keyword>
<dbReference type="InterPro" id="IPR001628">
    <property type="entry name" value="Znf_hrmn_rcpt"/>
</dbReference>
<sequence length="484" mass="54781">MSYFHLYGCLPIPRDLRMESSALIPNLGDPRNFPPTSSALVNFSSNSAPSRENQSNFRQCQICSDQATGRHFGVLACEGCKGFFRRNIQKNARFICFYNNNCDVYGIKKRKCCQKCRMDRCLQAGMNPAQIKKNNPTRKKPRNEKTPASNPTPNPATVTLNPVPRLSFDPAAGFGSSARHTDLLLARNNRTQSPSPSNEVETSYESTISSPSKRSYSAVSQKTGASSTGTASTRPSVIRKEHNGRIWIIDTETSSEILERVHHASDLGLNRGAHRPPASLPPRKCWLSSWNQPQRMADVKTEIRERETADEVTKIVFKNSYETSMACKELCQSCPCFSRLDENDQNQLFEKARYELLIVYSYYQNKMTIKKTAENSNNMMKQLINSLDKCDIKTWEDVKLIMLLSVLSRDRLGKINAIRDVKLIEESSNEVVAQIEEQFAEVGEGGLKKSILVMIVMSQLREVNEFWNRCDLDINGVPNEEEQH</sequence>
<feature type="domain" description="Nuclear receptor" evidence="10">
    <location>
        <begin position="57"/>
        <end position="133"/>
    </location>
</feature>
<keyword evidence="7" id="KW-0675">Receptor</keyword>
<feature type="region of interest" description="Disordered" evidence="9">
    <location>
        <begin position="127"/>
        <end position="163"/>
    </location>
</feature>
<evidence type="ECO:0000256" key="5">
    <source>
        <dbReference type="ARBA" id="ARBA00023125"/>
    </source>
</evidence>
<keyword evidence="4" id="KW-0805">Transcription regulation</keyword>
<proteinExistence type="predicted"/>
<organism evidence="11 12">
    <name type="scientific">Oikopleura dioica</name>
    <name type="common">Tunicate</name>
    <dbReference type="NCBI Taxonomy" id="34765"/>
    <lineage>
        <taxon>Eukaryota</taxon>
        <taxon>Metazoa</taxon>
        <taxon>Chordata</taxon>
        <taxon>Tunicata</taxon>
        <taxon>Appendicularia</taxon>
        <taxon>Copelata</taxon>
        <taxon>Oikopleuridae</taxon>
        <taxon>Oikopleura</taxon>
    </lineage>
</organism>
<dbReference type="PROSITE" id="PS00031">
    <property type="entry name" value="NUCLEAR_REC_DBD_1"/>
    <property type="match status" value="1"/>
</dbReference>
<dbReference type="InterPro" id="IPR050234">
    <property type="entry name" value="Nuclear_hormone_rcpt_NR1"/>
</dbReference>
<keyword evidence="3" id="KW-0862">Zinc</keyword>
<reference evidence="11 12" key="1">
    <citation type="submission" date="2021-04" db="EMBL/GenBank/DDBJ databases">
        <authorList>
            <person name="Bliznina A."/>
        </authorList>
    </citation>
    <scope>NUCLEOTIDE SEQUENCE [LARGE SCALE GENOMIC DNA]</scope>
</reference>
<protein>
    <submittedName>
        <fullName evidence="11">Oidioi.mRNA.OKI2018_I69.chr1.g3744.t1.cds</fullName>
    </submittedName>
</protein>
<dbReference type="SUPFAM" id="SSF48508">
    <property type="entry name" value="Nuclear receptor ligand-binding domain"/>
    <property type="match status" value="1"/>
</dbReference>
<evidence type="ECO:0000256" key="8">
    <source>
        <dbReference type="ARBA" id="ARBA00023242"/>
    </source>
</evidence>
<evidence type="ECO:0000256" key="4">
    <source>
        <dbReference type="ARBA" id="ARBA00023015"/>
    </source>
</evidence>
<dbReference type="Gene3D" id="3.30.50.10">
    <property type="entry name" value="Erythroid Transcription Factor GATA-1, subunit A"/>
    <property type="match status" value="1"/>
</dbReference>
<keyword evidence="8" id="KW-0539">Nucleus</keyword>
<dbReference type="InterPro" id="IPR035500">
    <property type="entry name" value="NHR-like_dom_sf"/>
</dbReference>
<accession>A0ABN7SV44</accession>
<dbReference type="InterPro" id="IPR013088">
    <property type="entry name" value="Znf_NHR/GATA"/>
</dbReference>
<dbReference type="EMBL" id="OU015566">
    <property type="protein sequence ID" value="CAG5108329.1"/>
    <property type="molecule type" value="Genomic_DNA"/>
</dbReference>
<feature type="region of interest" description="Disordered" evidence="9">
    <location>
        <begin position="187"/>
        <end position="237"/>
    </location>
</feature>